<accession>A0ABT5L925</accession>
<feature type="domain" description="Pseudouridine synthase RsuA/RluA-like" evidence="9">
    <location>
        <begin position="30"/>
        <end position="176"/>
    </location>
</feature>
<comment type="function">
    <text evidence="7">Dual specificity enzyme that catalyzes the synthesis of pseudouridine from uracil-746 in 23S ribosomal RNA and from uracil-32 in the anticodon stem and loop of transfer RNAs.</text>
</comment>
<sequence length="238" mass="26377">MDAATRTANPDFIYAPPLTPYLQLLYYDDDIIVVNKPSGLLSVPGKAPAHKDSLISRLQRVFPHARIVHRLDMATSGVMVVAQHKDSHRLLSKQFELRQTAKRYYARVAGKLAKPSGSVDLPLICDWPNRPRQMVDAEHGKPALTHYEVVSQSEQETLVALVPVTGRSHQLRVHMLALGHPILGDRLYGSDAVVGSAPRLQLHAESLQFNHPTSNKVMQFCAPLPFGNYTPPPFNSPA</sequence>
<dbReference type="PANTHER" id="PTHR21600">
    <property type="entry name" value="MITOCHONDRIAL RNA PSEUDOURIDINE SYNTHASE"/>
    <property type="match status" value="1"/>
</dbReference>
<dbReference type="CDD" id="cd02869">
    <property type="entry name" value="PseudoU_synth_RluA_like"/>
    <property type="match status" value="1"/>
</dbReference>
<protein>
    <recommendedName>
        <fullName evidence="8">Pseudouridine synthase</fullName>
        <ecNumber evidence="8">5.4.99.-</ecNumber>
    </recommendedName>
</protein>
<evidence type="ECO:0000256" key="7">
    <source>
        <dbReference type="ARBA" id="ARBA00037305"/>
    </source>
</evidence>
<dbReference type="PANTHER" id="PTHR21600:SF91">
    <property type="entry name" value="DUAL-SPECIFICITY RNA PSEUDOURIDINE SYNTHASE RLUA"/>
    <property type="match status" value="1"/>
</dbReference>
<dbReference type="InterPro" id="IPR006224">
    <property type="entry name" value="PsdUridine_synth_RluA-like_CS"/>
</dbReference>
<dbReference type="PROSITE" id="PS01129">
    <property type="entry name" value="PSI_RLU"/>
    <property type="match status" value="1"/>
</dbReference>
<comment type="function">
    <text evidence="8">Responsible for synthesis of pseudouridine from uracil.</text>
</comment>
<dbReference type="InterPro" id="IPR020103">
    <property type="entry name" value="PsdUridine_synth_cat_dom_sf"/>
</dbReference>
<evidence type="ECO:0000256" key="8">
    <source>
        <dbReference type="RuleBase" id="RU362028"/>
    </source>
</evidence>
<dbReference type="Gene3D" id="3.30.2350.10">
    <property type="entry name" value="Pseudouridine synthase"/>
    <property type="match status" value="1"/>
</dbReference>
<dbReference type="SUPFAM" id="SSF55120">
    <property type="entry name" value="Pseudouridine synthase"/>
    <property type="match status" value="1"/>
</dbReference>
<keyword evidence="4 8" id="KW-0413">Isomerase</keyword>
<dbReference type="Proteomes" id="UP001218788">
    <property type="component" value="Unassembled WGS sequence"/>
</dbReference>
<comment type="caution">
    <text evidence="10">The sequence shown here is derived from an EMBL/GenBank/DDBJ whole genome shotgun (WGS) entry which is preliminary data.</text>
</comment>
<reference evidence="10 11" key="1">
    <citation type="submission" date="2022-10" db="EMBL/GenBank/DDBJ databases">
        <title>Alteromonas sp. chi3 Genome sequencing.</title>
        <authorList>
            <person name="Park S."/>
        </authorList>
    </citation>
    <scope>NUCLEOTIDE SEQUENCE [LARGE SCALE GENOMIC DNA]</scope>
    <source>
        <strain evidence="11">chi3</strain>
    </source>
</reference>
<name>A0ABT5L925_9ALTE</name>
<evidence type="ECO:0000313" key="10">
    <source>
        <dbReference type="EMBL" id="MDC8833079.1"/>
    </source>
</evidence>
<evidence type="ECO:0000256" key="4">
    <source>
        <dbReference type="ARBA" id="ARBA00023235"/>
    </source>
</evidence>
<comment type="catalytic activity">
    <reaction evidence="8">
        <text>a uridine in RNA = a pseudouridine in RNA</text>
        <dbReference type="Rhea" id="RHEA:48348"/>
        <dbReference type="Rhea" id="RHEA-COMP:12068"/>
        <dbReference type="Rhea" id="RHEA-COMP:12069"/>
        <dbReference type="ChEBI" id="CHEBI:65314"/>
        <dbReference type="ChEBI" id="CHEBI:65315"/>
    </reaction>
</comment>
<dbReference type="EMBL" id="JAQQXP010000005">
    <property type="protein sequence ID" value="MDC8833079.1"/>
    <property type="molecule type" value="Genomic_DNA"/>
</dbReference>
<dbReference type="InterPro" id="IPR006225">
    <property type="entry name" value="PsdUridine_synth_RluC/D"/>
</dbReference>
<evidence type="ECO:0000256" key="1">
    <source>
        <dbReference type="ARBA" id="ARBA00010876"/>
    </source>
</evidence>
<comment type="catalytic activity">
    <reaction evidence="6">
        <text>uridine(746) in 23S rRNA = pseudouridine(746) in 23S rRNA</text>
        <dbReference type="Rhea" id="RHEA:42548"/>
        <dbReference type="Rhea" id="RHEA-COMP:10109"/>
        <dbReference type="Rhea" id="RHEA-COMP:10110"/>
        <dbReference type="ChEBI" id="CHEBI:65314"/>
        <dbReference type="ChEBI" id="CHEBI:65315"/>
        <dbReference type="EC" id="5.4.99.29"/>
    </reaction>
</comment>
<dbReference type="EC" id="5.4.99.-" evidence="8"/>
<comment type="similarity">
    <text evidence="1 8">Belongs to the pseudouridine synthase RluA family.</text>
</comment>
<evidence type="ECO:0000256" key="3">
    <source>
        <dbReference type="ARBA" id="ARBA00022694"/>
    </source>
</evidence>
<dbReference type="Pfam" id="PF00849">
    <property type="entry name" value="PseudoU_synth_2"/>
    <property type="match status" value="1"/>
</dbReference>
<evidence type="ECO:0000256" key="5">
    <source>
        <dbReference type="ARBA" id="ARBA00036184"/>
    </source>
</evidence>
<organism evidence="10 11">
    <name type="scientific">Alteromonas gilva</name>
    <dbReference type="NCBI Taxonomy" id="2987522"/>
    <lineage>
        <taxon>Bacteria</taxon>
        <taxon>Pseudomonadati</taxon>
        <taxon>Pseudomonadota</taxon>
        <taxon>Gammaproteobacteria</taxon>
        <taxon>Alteromonadales</taxon>
        <taxon>Alteromonadaceae</taxon>
        <taxon>Alteromonas/Salinimonas group</taxon>
        <taxon>Alteromonas</taxon>
    </lineage>
</organism>
<keyword evidence="2" id="KW-0698">rRNA processing</keyword>
<comment type="catalytic activity">
    <reaction evidence="5">
        <text>uridine(32) in tRNA = pseudouridine(32) in tRNA</text>
        <dbReference type="Rhea" id="RHEA:42544"/>
        <dbReference type="Rhea" id="RHEA-COMP:10107"/>
        <dbReference type="Rhea" id="RHEA-COMP:10108"/>
        <dbReference type="ChEBI" id="CHEBI:65314"/>
        <dbReference type="ChEBI" id="CHEBI:65315"/>
        <dbReference type="EC" id="5.4.99.28"/>
    </reaction>
</comment>
<evidence type="ECO:0000313" key="11">
    <source>
        <dbReference type="Proteomes" id="UP001218788"/>
    </source>
</evidence>
<dbReference type="InterPro" id="IPR050188">
    <property type="entry name" value="RluA_PseudoU_synthase"/>
</dbReference>
<keyword evidence="11" id="KW-1185">Reference proteome</keyword>
<evidence type="ECO:0000259" key="9">
    <source>
        <dbReference type="Pfam" id="PF00849"/>
    </source>
</evidence>
<dbReference type="InterPro" id="IPR006145">
    <property type="entry name" value="PsdUridine_synth_RsuA/RluA"/>
</dbReference>
<proteinExistence type="inferred from homology"/>
<keyword evidence="3" id="KW-0819">tRNA processing</keyword>
<evidence type="ECO:0000256" key="2">
    <source>
        <dbReference type="ARBA" id="ARBA00022552"/>
    </source>
</evidence>
<evidence type="ECO:0000256" key="6">
    <source>
        <dbReference type="ARBA" id="ARBA00036916"/>
    </source>
</evidence>
<gene>
    <name evidence="10" type="ORF">OIK42_20170</name>
</gene>
<dbReference type="NCBIfam" id="TIGR00005">
    <property type="entry name" value="rluA_subfam"/>
    <property type="match status" value="1"/>
</dbReference>
<dbReference type="RefSeq" id="WP_273642999.1">
    <property type="nucleotide sequence ID" value="NZ_JAQQXP010000005.1"/>
</dbReference>